<dbReference type="AlphaFoldDB" id="A0A0P1IJZ0"/>
<dbReference type="Proteomes" id="UP000051260">
    <property type="component" value="Unassembled WGS sequence"/>
</dbReference>
<dbReference type="EMBL" id="CYUD01000020">
    <property type="protein sequence ID" value="CUK18406.1"/>
    <property type="molecule type" value="Genomic_DNA"/>
</dbReference>
<dbReference type="OrthoDB" id="7060208at2"/>
<dbReference type="RefSeq" id="WP_058283859.1">
    <property type="nucleotide sequence ID" value="NZ_CYUD01000020.1"/>
</dbReference>
<name>A0A0P1IJZ0_9RHOB</name>
<gene>
    <name evidence="1" type="ORF">RUE5091_04252</name>
</gene>
<keyword evidence="2" id="KW-1185">Reference proteome</keyword>
<sequence>MIGPNHIAGAENLLFRCGGLTTDDHLLILRESAEHDYYDADITDIIVECAKQHDIRTSVRTIPFDPLKAHLSSDLITEMKSADRTLFLSRTGDQIRFNAEMADIRPIMSYALDADMLASGFGRANYDGFVALKGAVNTALSIASKIHVTCPLGTDFSGPGAAFAKNAAADVSVTRFPMSVFAPVPVAGFSGVVMQDGFLVGTGSRFYEPYGCELNEPLAVQFDCSRLIGFSGHPMDVHCAQMHYEKVGKMFDLDPMTMHSWHAGIHPGCAYTSPAFENYERWSGSAFGNPRLLHFHTCGDYAPGEISLNVLDPTIRIDGVAVWKDGVFRPEKIPGGAEILAACPCIKSVFDAPAQEVGQGANGRLSAR</sequence>
<evidence type="ECO:0000313" key="2">
    <source>
        <dbReference type="Proteomes" id="UP000051260"/>
    </source>
</evidence>
<protein>
    <submittedName>
        <fullName evidence="1">Uncharacterized protein</fullName>
    </submittedName>
</protein>
<accession>A0A0P1IJZ0</accession>
<proteinExistence type="predicted"/>
<organism evidence="1 2">
    <name type="scientific">Ruegeria denitrificans</name>
    <dbReference type="NCBI Taxonomy" id="1715692"/>
    <lineage>
        <taxon>Bacteria</taxon>
        <taxon>Pseudomonadati</taxon>
        <taxon>Pseudomonadota</taxon>
        <taxon>Alphaproteobacteria</taxon>
        <taxon>Rhodobacterales</taxon>
        <taxon>Roseobacteraceae</taxon>
        <taxon>Ruegeria</taxon>
    </lineage>
</organism>
<reference evidence="2" key="1">
    <citation type="submission" date="2015-09" db="EMBL/GenBank/DDBJ databases">
        <authorList>
            <person name="Rodrigo-Torres L."/>
            <person name="Arahal D.R."/>
        </authorList>
    </citation>
    <scope>NUCLEOTIDE SEQUENCE [LARGE SCALE GENOMIC DNA]</scope>
    <source>
        <strain evidence="2">CECT 5091</strain>
    </source>
</reference>
<evidence type="ECO:0000313" key="1">
    <source>
        <dbReference type="EMBL" id="CUK18406.1"/>
    </source>
</evidence>